<keyword evidence="8" id="KW-0503">Monooxygenase</keyword>
<dbReference type="InterPro" id="IPR036188">
    <property type="entry name" value="FAD/NAD-bd_sf"/>
</dbReference>
<evidence type="ECO:0000256" key="1">
    <source>
        <dbReference type="ARBA" id="ARBA00001974"/>
    </source>
</evidence>
<dbReference type="SUPFAM" id="SSF51905">
    <property type="entry name" value="FAD/NAD(P)-binding domain"/>
    <property type="match status" value="2"/>
</dbReference>
<dbReference type="Gene3D" id="3.50.50.60">
    <property type="entry name" value="FAD/NAD(P)-binding domain"/>
    <property type="match status" value="1"/>
</dbReference>
<dbReference type="AlphaFoldDB" id="A0A0C2CTJ1"/>
<proteinExistence type="inferred from homology"/>
<sequence length="436" mass="48937">MSMDMTIDEVDLAGVGVGPFNLSIAALADEVPELRTRFFERRERFAWHPGLMFEGSRMQTSFLKDLVTAVSPTNPHSFLNYLVSHGRFYSFLATEQAAIGRLEFADYLSWVASQLESLRFADEVRELRVGRRGFELIHDRGRTRAQSVVLGTGRVPNVPACAAKYLGPRCFHAIDTLSRKLDLRGSSVAVVGGGQTGAEIVLELLRGTWGEPARLSWVSRRLNFEPLDESPFANHLFTPGFMAMFHRLEAPRRASLLERHKLAGDGISLSTLRALHDRAYELDVSGSALRLELLPARELLDLRGSGGFELGLRNQLDETHERITADWVILCTGLREQLPSCVEPLLGSLELDDRQQPLVGRSFELRRRRHGGERLYIVNGGRSTHGIAESQLSLMAWRSAVILNDVIGRPRFDVGRERELIRWQADPSWVPQSEAC</sequence>
<evidence type="ECO:0000256" key="7">
    <source>
        <dbReference type="ARBA" id="ARBA00023002"/>
    </source>
</evidence>
<accession>A0A0C2CTJ1</accession>
<keyword evidence="7" id="KW-0560">Oxidoreductase</keyword>
<evidence type="ECO:0000256" key="2">
    <source>
        <dbReference type="ARBA" id="ARBA00004924"/>
    </source>
</evidence>
<evidence type="ECO:0000313" key="8">
    <source>
        <dbReference type="EMBL" id="KIG14481.1"/>
    </source>
</evidence>
<dbReference type="GO" id="GO:0004497">
    <property type="term" value="F:monooxygenase activity"/>
    <property type="evidence" value="ECO:0007669"/>
    <property type="project" value="UniProtKB-KW"/>
</dbReference>
<keyword evidence="5" id="KW-0274">FAD</keyword>
<comment type="caution">
    <text evidence="8">The sequence shown here is derived from an EMBL/GenBank/DDBJ whole genome shotgun (WGS) entry which is preliminary data.</text>
</comment>
<gene>
    <name evidence="8" type="ORF">DB30_06824</name>
</gene>
<keyword evidence="6" id="KW-0521">NADP</keyword>
<comment type="pathway">
    <text evidence="2">Siderophore biosynthesis.</text>
</comment>
<dbReference type="PANTHER" id="PTHR42802:SF1">
    <property type="entry name" value="L-ORNITHINE N(5)-MONOOXYGENASE"/>
    <property type="match status" value="1"/>
</dbReference>
<comment type="cofactor">
    <cofactor evidence="1">
        <name>FAD</name>
        <dbReference type="ChEBI" id="CHEBI:57692"/>
    </cofactor>
</comment>
<evidence type="ECO:0000313" key="9">
    <source>
        <dbReference type="Proteomes" id="UP000031599"/>
    </source>
</evidence>
<evidence type="ECO:0000256" key="6">
    <source>
        <dbReference type="ARBA" id="ARBA00022857"/>
    </source>
</evidence>
<dbReference type="PRINTS" id="PR00368">
    <property type="entry name" value="FADPNR"/>
</dbReference>
<dbReference type="Proteomes" id="UP000031599">
    <property type="component" value="Unassembled WGS sequence"/>
</dbReference>
<dbReference type="EMBL" id="JMCC02000073">
    <property type="protein sequence ID" value="KIG14481.1"/>
    <property type="molecule type" value="Genomic_DNA"/>
</dbReference>
<comment type="similarity">
    <text evidence="3">Belongs to the lysine N(6)-hydroxylase/L-ornithine N(5)-oxygenase family.</text>
</comment>
<dbReference type="InterPro" id="IPR025700">
    <property type="entry name" value="Lys/Orn_oxygenase"/>
</dbReference>
<dbReference type="PANTHER" id="PTHR42802">
    <property type="entry name" value="MONOOXYGENASE"/>
    <property type="match status" value="1"/>
</dbReference>
<evidence type="ECO:0000256" key="4">
    <source>
        <dbReference type="ARBA" id="ARBA00022630"/>
    </source>
</evidence>
<dbReference type="Pfam" id="PF13434">
    <property type="entry name" value="Lys_Orn_oxgnase"/>
    <property type="match status" value="1"/>
</dbReference>
<keyword evidence="4" id="KW-0285">Flavoprotein</keyword>
<protein>
    <submittedName>
        <fullName evidence="8">L-lysine 6-monooxygenase</fullName>
    </submittedName>
</protein>
<evidence type="ECO:0000256" key="5">
    <source>
        <dbReference type="ARBA" id="ARBA00022827"/>
    </source>
</evidence>
<reference evidence="8 9" key="1">
    <citation type="submission" date="2014-12" db="EMBL/GenBank/DDBJ databases">
        <title>Genome assembly of Enhygromyxa salina DSM 15201.</title>
        <authorList>
            <person name="Sharma G."/>
            <person name="Subramanian S."/>
        </authorList>
    </citation>
    <scope>NUCLEOTIDE SEQUENCE [LARGE SCALE GENOMIC DNA]</scope>
    <source>
        <strain evidence="8 9">DSM 15201</strain>
    </source>
</reference>
<evidence type="ECO:0000256" key="3">
    <source>
        <dbReference type="ARBA" id="ARBA00007588"/>
    </source>
</evidence>
<organism evidence="8 9">
    <name type="scientific">Enhygromyxa salina</name>
    <dbReference type="NCBI Taxonomy" id="215803"/>
    <lineage>
        <taxon>Bacteria</taxon>
        <taxon>Pseudomonadati</taxon>
        <taxon>Myxococcota</taxon>
        <taxon>Polyangia</taxon>
        <taxon>Nannocystales</taxon>
        <taxon>Nannocystaceae</taxon>
        <taxon>Enhygromyxa</taxon>
    </lineage>
</organism>
<name>A0A0C2CTJ1_9BACT</name>